<accession>A0A450XZQ0</accession>
<reference evidence="7" key="1">
    <citation type="submission" date="2019-02" db="EMBL/GenBank/DDBJ databases">
        <authorList>
            <person name="Gruber-Vodicka R. H."/>
            <person name="Seah K. B. B."/>
        </authorList>
    </citation>
    <scope>NUCLEOTIDE SEQUENCE</scope>
    <source>
        <strain evidence="8">BECK_BZ198</strain>
        <strain evidence="7">BECK_BZ199</strain>
    </source>
</reference>
<dbReference type="SUPFAM" id="SSF53335">
    <property type="entry name" value="S-adenosyl-L-methionine-dependent methyltransferases"/>
    <property type="match status" value="1"/>
</dbReference>
<dbReference type="AlphaFoldDB" id="A0A450XZQ0"/>
<evidence type="ECO:0000313" key="8">
    <source>
        <dbReference type="EMBL" id="VFK76921.1"/>
    </source>
</evidence>
<feature type="domain" description="Methyltransferase" evidence="6">
    <location>
        <begin position="44"/>
        <end position="134"/>
    </location>
</feature>
<dbReference type="GO" id="GO:0032259">
    <property type="term" value="P:methylation"/>
    <property type="evidence" value="ECO:0007669"/>
    <property type="project" value="UniProtKB-KW"/>
</dbReference>
<organism evidence="7">
    <name type="scientific">Candidatus Kentrum sp. MB</name>
    <dbReference type="NCBI Taxonomy" id="2138164"/>
    <lineage>
        <taxon>Bacteria</taxon>
        <taxon>Pseudomonadati</taxon>
        <taxon>Pseudomonadota</taxon>
        <taxon>Gammaproteobacteria</taxon>
        <taxon>Candidatus Kentrum</taxon>
    </lineage>
</organism>
<comment type="catalytic activity">
    <reaction evidence="5">
        <text>phosphoethanolamine + S-adenosyl-L-methionine = N-methylethanolamine phosphate + S-adenosyl-L-homocysteine + H(+)</text>
        <dbReference type="Rhea" id="RHEA:20365"/>
        <dbReference type="ChEBI" id="CHEBI:15378"/>
        <dbReference type="ChEBI" id="CHEBI:57781"/>
        <dbReference type="ChEBI" id="CHEBI:57856"/>
        <dbReference type="ChEBI" id="CHEBI:58190"/>
        <dbReference type="ChEBI" id="CHEBI:59789"/>
        <dbReference type="EC" id="2.1.1.103"/>
    </reaction>
    <physiologicalReaction direction="left-to-right" evidence="5">
        <dbReference type="Rhea" id="RHEA:20366"/>
    </physiologicalReaction>
</comment>
<gene>
    <name evidence="8" type="ORF">BECKMB1821H_GA0114242_10844</name>
    <name evidence="7" type="ORF">BECKMB1821I_GA0114274_10834</name>
</gene>
<keyword evidence="2 7" id="KW-0489">Methyltransferase</keyword>
<evidence type="ECO:0000256" key="4">
    <source>
        <dbReference type="ARBA" id="ARBA00025707"/>
    </source>
</evidence>
<protein>
    <submittedName>
        <fullName evidence="7">Methyltransferase domain-containing protein</fullName>
    </submittedName>
</protein>
<evidence type="ECO:0000256" key="5">
    <source>
        <dbReference type="ARBA" id="ARBA00047622"/>
    </source>
</evidence>
<dbReference type="GO" id="GO:0000234">
    <property type="term" value="F:phosphoethanolamine N-methyltransferase activity"/>
    <property type="evidence" value="ECO:0007669"/>
    <property type="project" value="UniProtKB-EC"/>
</dbReference>
<sequence length="206" mass="24102">MKTKLQQIYDEFAETYSENRGLFDMTEILDHFYGYLDTKKGELLDLGCGAGEPVAKWFIDRGWTVTGVDFSNRMLDLASKYVPEMKTIHADMSHIEFDKNRFDAITVIYSLFHIQSNSHSDLFNKFYHWLRPNGKVLFTYAVKEHTGNREFDGYKNFMGRNLYYSHTEPDKLYMILEKIGFNIESADYRDSGNEGGIFLWVTMSKP</sequence>
<comment type="pathway">
    <text evidence="4">Phospholipid metabolism.</text>
</comment>
<evidence type="ECO:0000256" key="3">
    <source>
        <dbReference type="ARBA" id="ARBA00022679"/>
    </source>
</evidence>
<dbReference type="CDD" id="cd02440">
    <property type="entry name" value="AdoMet_MTases"/>
    <property type="match status" value="1"/>
</dbReference>
<evidence type="ECO:0000256" key="2">
    <source>
        <dbReference type="ARBA" id="ARBA00022603"/>
    </source>
</evidence>
<dbReference type="PANTHER" id="PTHR44307:SF2">
    <property type="entry name" value="PHOSPHOETHANOLAMINE METHYLTRANSFERASE ISOFORM X1"/>
    <property type="match status" value="1"/>
</dbReference>
<keyword evidence="3 7" id="KW-0808">Transferase</keyword>
<dbReference type="EMBL" id="CAADFQ010000083">
    <property type="protein sequence ID" value="VFK34746.1"/>
    <property type="molecule type" value="Genomic_DNA"/>
</dbReference>
<name>A0A450XZQ0_9GAMM</name>
<dbReference type="PANTHER" id="PTHR44307">
    <property type="entry name" value="PHOSPHOETHANOLAMINE METHYLTRANSFERASE"/>
    <property type="match status" value="1"/>
</dbReference>
<comment type="pathway">
    <text evidence="1">Lipid metabolism.</text>
</comment>
<dbReference type="Pfam" id="PF13649">
    <property type="entry name" value="Methyltransf_25"/>
    <property type="match status" value="1"/>
</dbReference>
<dbReference type="InterPro" id="IPR041698">
    <property type="entry name" value="Methyltransf_25"/>
</dbReference>
<dbReference type="EMBL" id="CAADGH010000084">
    <property type="protein sequence ID" value="VFK76921.1"/>
    <property type="molecule type" value="Genomic_DNA"/>
</dbReference>
<evidence type="ECO:0000259" key="6">
    <source>
        <dbReference type="Pfam" id="PF13649"/>
    </source>
</evidence>
<evidence type="ECO:0000256" key="1">
    <source>
        <dbReference type="ARBA" id="ARBA00005189"/>
    </source>
</evidence>
<evidence type="ECO:0000313" key="7">
    <source>
        <dbReference type="EMBL" id="VFK34746.1"/>
    </source>
</evidence>
<dbReference type="Gene3D" id="3.40.50.150">
    <property type="entry name" value="Vaccinia Virus protein VP39"/>
    <property type="match status" value="1"/>
</dbReference>
<proteinExistence type="predicted"/>
<dbReference type="InterPro" id="IPR029063">
    <property type="entry name" value="SAM-dependent_MTases_sf"/>
</dbReference>